<protein>
    <recommendedName>
        <fullName evidence="4">Lipopolysaccharide export system protein LptC</fullName>
    </recommendedName>
</protein>
<dbReference type="RefSeq" id="WP_109388452.1">
    <property type="nucleotide sequence ID" value="NZ_QETF01000007.1"/>
</dbReference>
<proteinExistence type="predicted"/>
<name>A0A2V1P3I7_9RHOB</name>
<evidence type="ECO:0000256" key="1">
    <source>
        <dbReference type="SAM" id="Phobius"/>
    </source>
</evidence>
<dbReference type="EMBL" id="QETF01000007">
    <property type="protein sequence ID" value="PWG16995.1"/>
    <property type="molecule type" value="Genomic_DNA"/>
</dbReference>
<comment type="caution">
    <text evidence="2">The sequence shown here is derived from an EMBL/GenBank/DDBJ whole genome shotgun (WGS) entry which is preliminary data.</text>
</comment>
<evidence type="ECO:0000313" key="2">
    <source>
        <dbReference type="EMBL" id="PWG16995.1"/>
    </source>
</evidence>
<keyword evidence="1" id="KW-0472">Membrane</keyword>
<dbReference type="Proteomes" id="UP000245293">
    <property type="component" value="Unassembled WGS sequence"/>
</dbReference>
<evidence type="ECO:0000313" key="3">
    <source>
        <dbReference type="Proteomes" id="UP000245293"/>
    </source>
</evidence>
<dbReference type="OrthoDB" id="7871110at2"/>
<sequence>MARAESLRSRYVAILKIALPLAALALMSTVFLLARAPLPSGDIPYAEIEGIAREPRVSGAQVTGVATDGSVVEVIAGRARPDGALISIDDLRANIVSVEGVEIAIRAGDGEVDNDAQVARLFGLTRISTSNGYEMETTGLSASIASGRVESDGALEVRTPFGDLTAGKLVIETPNAEAGQRMLFQEGVRLVYDPKQGD</sequence>
<reference evidence="3" key="1">
    <citation type="submission" date="2018-05" db="EMBL/GenBank/DDBJ databases">
        <authorList>
            <person name="Du Z."/>
            <person name="Wang X."/>
        </authorList>
    </citation>
    <scope>NUCLEOTIDE SEQUENCE [LARGE SCALE GENOMIC DNA]</scope>
    <source>
        <strain evidence="3">WDS4C29</strain>
    </source>
</reference>
<organism evidence="2 3">
    <name type="scientific">Salibaculum griseiflavum</name>
    <dbReference type="NCBI Taxonomy" id="1914409"/>
    <lineage>
        <taxon>Bacteria</taxon>
        <taxon>Pseudomonadati</taxon>
        <taxon>Pseudomonadota</taxon>
        <taxon>Alphaproteobacteria</taxon>
        <taxon>Rhodobacterales</taxon>
        <taxon>Roseobacteraceae</taxon>
        <taxon>Salibaculum</taxon>
    </lineage>
</organism>
<evidence type="ECO:0008006" key="4">
    <source>
        <dbReference type="Google" id="ProtNLM"/>
    </source>
</evidence>
<accession>A0A2V1P3I7</accession>
<feature type="transmembrane region" description="Helical" evidence="1">
    <location>
        <begin position="12"/>
        <end position="34"/>
    </location>
</feature>
<dbReference type="AlphaFoldDB" id="A0A2V1P3I7"/>
<gene>
    <name evidence="2" type="ORF">DFK10_08060</name>
</gene>
<keyword evidence="1" id="KW-1133">Transmembrane helix</keyword>
<keyword evidence="1" id="KW-0812">Transmembrane</keyword>
<keyword evidence="3" id="KW-1185">Reference proteome</keyword>